<gene>
    <name evidence="2" type="ORF">A2946_01280</name>
</gene>
<reference evidence="2 3" key="1">
    <citation type="journal article" date="2016" name="Nat. Commun.">
        <title>Thousands of microbial genomes shed light on interconnected biogeochemical processes in an aquifer system.</title>
        <authorList>
            <person name="Anantharaman K."/>
            <person name="Brown C.T."/>
            <person name="Hug L.A."/>
            <person name="Sharon I."/>
            <person name="Castelle C.J."/>
            <person name="Probst A.J."/>
            <person name="Thomas B.C."/>
            <person name="Singh A."/>
            <person name="Wilkins M.J."/>
            <person name="Karaoz U."/>
            <person name="Brodie E.L."/>
            <person name="Williams K.H."/>
            <person name="Hubbard S.S."/>
            <person name="Banfield J.F."/>
        </authorList>
    </citation>
    <scope>NUCLEOTIDE SEQUENCE [LARGE SCALE GENOMIC DNA]</scope>
</reference>
<dbReference type="Pfam" id="PF08241">
    <property type="entry name" value="Methyltransf_11"/>
    <property type="match status" value="1"/>
</dbReference>
<dbReference type="SUPFAM" id="SSF53335">
    <property type="entry name" value="S-adenosyl-L-methionine-dependent methyltransferases"/>
    <property type="match status" value="1"/>
</dbReference>
<organism evidence="2 3">
    <name type="scientific">Candidatus Liptonbacteria bacterium RIFCSPLOWO2_01_FULL_53_13</name>
    <dbReference type="NCBI Taxonomy" id="1798651"/>
    <lineage>
        <taxon>Bacteria</taxon>
        <taxon>Candidatus Liptoniibacteriota</taxon>
    </lineage>
</organism>
<sequence length="251" mass="28381">MKKDTSWGKSAKWYDELLEKGEGLFQKELILPNLIRLLEIKRGQKILDLACGQGFFARAFQKAGAEVTGVDIAKELIAIARGKSVSAIKYHVAPADRMPFLRPRSFDRIVSVLAIQNIEDMRGVFAECARVLRPSGSLYLVLNHPAFRVPQHSDWGYDNTKGVQYRRVERYLSELHIPIQMHPGADPREKTLSFHRPLQSYAKALASAGFAIARIEEWNSHKKSQPGPHAKAEDLARKEIPLFLLIEAKKV</sequence>
<dbReference type="PANTHER" id="PTHR43861:SF1">
    <property type="entry name" value="TRANS-ACONITATE 2-METHYLTRANSFERASE"/>
    <property type="match status" value="1"/>
</dbReference>
<dbReference type="AlphaFoldDB" id="A0A1G2CMK6"/>
<dbReference type="PANTHER" id="PTHR43861">
    <property type="entry name" value="TRANS-ACONITATE 2-METHYLTRANSFERASE-RELATED"/>
    <property type="match status" value="1"/>
</dbReference>
<dbReference type="GO" id="GO:0008757">
    <property type="term" value="F:S-adenosylmethionine-dependent methyltransferase activity"/>
    <property type="evidence" value="ECO:0007669"/>
    <property type="project" value="InterPro"/>
</dbReference>
<evidence type="ECO:0000313" key="3">
    <source>
        <dbReference type="Proteomes" id="UP000178348"/>
    </source>
</evidence>
<dbReference type="InterPro" id="IPR013216">
    <property type="entry name" value="Methyltransf_11"/>
</dbReference>
<dbReference type="EMBL" id="MHLB01000008">
    <property type="protein sequence ID" value="OGZ02579.1"/>
    <property type="molecule type" value="Genomic_DNA"/>
</dbReference>
<comment type="caution">
    <text evidence="2">The sequence shown here is derived from an EMBL/GenBank/DDBJ whole genome shotgun (WGS) entry which is preliminary data.</text>
</comment>
<accession>A0A1G2CMK6</accession>
<evidence type="ECO:0000259" key="1">
    <source>
        <dbReference type="Pfam" id="PF08241"/>
    </source>
</evidence>
<name>A0A1G2CMK6_9BACT</name>
<dbReference type="InterPro" id="IPR029063">
    <property type="entry name" value="SAM-dependent_MTases_sf"/>
</dbReference>
<proteinExistence type="predicted"/>
<evidence type="ECO:0000313" key="2">
    <source>
        <dbReference type="EMBL" id="OGZ02579.1"/>
    </source>
</evidence>
<dbReference type="Proteomes" id="UP000178348">
    <property type="component" value="Unassembled WGS sequence"/>
</dbReference>
<protein>
    <recommendedName>
        <fullName evidence="1">Methyltransferase type 11 domain-containing protein</fullName>
    </recommendedName>
</protein>
<dbReference type="CDD" id="cd02440">
    <property type="entry name" value="AdoMet_MTases"/>
    <property type="match status" value="1"/>
</dbReference>
<feature type="domain" description="Methyltransferase type 11" evidence="1">
    <location>
        <begin position="47"/>
        <end position="139"/>
    </location>
</feature>
<dbReference type="Gene3D" id="3.40.50.150">
    <property type="entry name" value="Vaccinia Virus protein VP39"/>
    <property type="match status" value="1"/>
</dbReference>